<organism evidence="1 2">
    <name type="scientific">Planosporangium thailandense</name>
    <dbReference type="NCBI Taxonomy" id="765197"/>
    <lineage>
        <taxon>Bacteria</taxon>
        <taxon>Bacillati</taxon>
        <taxon>Actinomycetota</taxon>
        <taxon>Actinomycetes</taxon>
        <taxon>Micromonosporales</taxon>
        <taxon>Micromonosporaceae</taxon>
        <taxon>Planosporangium</taxon>
    </lineage>
</organism>
<keyword evidence="2" id="KW-1185">Reference proteome</keyword>
<evidence type="ECO:0000313" key="2">
    <source>
        <dbReference type="Proteomes" id="UP000722989"/>
    </source>
</evidence>
<comment type="caution">
    <text evidence="1">The sequence shown here is derived from an EMBL/GenBank/DDBJ whole genome shotgun (WGS) entry which is preliminary data.</text>
</comment>
<dbReference type="EMBL" id="JAATVY010000005">
    <property type="protein sequence ID" value="NJC70230.1"/>
    <property type="molecule type" value="Genomic_DNA"/>
</dbReference>
<sequence length="265" mass="29019">MLLKAIPSLATEPFVIRSPEARCRRDTWDPAKLHDGRVVQGDDLLRLVGDLLEDACFWCELQSDHTDVHVSEEAVYLGFSSDQPGLATAFHAEPVTASPYADDDMGASPYRPASTDYWMEVERLLDRYGSLTLLSQWAAGIGGEQWYHVRSAADLAVARREVVARSVLAAFAPAHFVVIGVSSEAEVEAFIGGEPLYGNLRWLAPGQGPKLVTATVDDENDLRDKMSVPRPGTVLLSWPEDDLAGLLFAACPDEDGVVRTTFRFG</sequence>
<dbReference type="RefSeq" id="WP_167925115.1">
    <property type="nucleotide sequence ID" value="NZ_JAATVY010000005.1"/>
</dbReference>
<protein>
    <submittedName>
        <fullName evidence="1">Uncharacterized protein</fullName>
    </submittedName>
</protein>
<proteinExistence type="predicted"/>
<reference evidence="1 2" key="1">
    <citation type="submission" date="2020-03" db="EMBL/GenBank/DDBJ databases">
        <title>WGS of the type strain of Planosporangium spp.</title>
        <authorList>
            <person name="Thawai C."/>
        </authorList>
    </citation>
    <scope>NUCLEOTIDE SEQUENCE [LARGE SCALE GENOMIC DNA]</scope>
    <source>
        <strain evidence="1 2">TBRC 5610</strain>
    </source>
</reference>
<gene>
    <name evidence="1" type="ORF">HC031_10985</name>
</gene>
<name>A0ABX0XW20_9ACTN</name>
<accession>A0ABX0XW20</accession>
<evidence type="ECO:0000313" key="1">
    <source>
        <dbReference type="EMBL" id="NJC70230.1"/>
    </source>
</evidence>
<dbReference type="Proteomes" id="UP000722989">
    <property type="component" value="Unassembled WGS sequence"/>
</dbReference>